<dbReference type="SUPFAM" id="SSF53474">
    <property type="entry name" value="alpha/beta-Hydrolases"/>
    <property type="match status" value="1"/>
</dbReference>
<dbReference type="Gene3D" id="1.20.120.980">
    <property type="entry name" value="Serine carboxypeptidase S28, SKS domain"/>
    <property type="match status" value="1"/>
</dbReference>
<evidence type="ECO:0008006" key="8">
    <source>
        <dbReference type="Google" id="ProtNLM"/>
    </source>
</evidence>
<keyword evidence="3" id="KW-0732">Signal</keyword>
<keyword evidence="4" id="KW-0378">Hydrolase</keyword>
<keyword evidence="5" id="KW-0325">Glycoprotein</keyword>
<dbReference type="InterPro" id="IPR008758">
    <property type="entry name" value="Peptidase_S28"/>
</dbReference>
<evidence type="ECO:0000256" key="4">
    <source>
        <dbReference type="ARBA" id="ARBA00022801"/>
    </source>
</evidence>
<dbReference type="AlphaFoldDB" id="A0ABD0SC14"/>
<comment type="caution">
    <text evidence="6">The sequence shown here is derived from an EMBL/GenBank/DDBJ whole genome shotgun (WGS) entry which is preliminary data.</text>
</comment>
<keyword evidence="2" id="KW-0645">Protease</keyword>
<proteinExistence type="inferred from homology"/>
<evidence type="ECO:0000313" key="7">
    <source>
        <dbReference type="Proteomes" id="UP001549921"/>
    </source>
</evidence>
<dbReference type="EMBL" id="JBEDNZ010000026">
    <property type="protein sequence ID" value="KAL0810256.1"/>
    <property type="molecule type" value="Genomic_DNA"/>
</dbReference>
<gene>
    <name evidence="6" type="ORF">ABMA28_010419</name>
</gene>
<dbReference type="PANTHER" id="PTHR11010">
    <property type="entry name" value="PROTEASE S28 PRO-X CARBOXYPEPTIDASE-RELATED"/>
    <property type="match status" value="1"/>
</dbReference>
<dbReference type="PANTHER" id="PTHR11010:SF5">
    <property type="entry name" value="RE36938P-RELATED"/>
    <property type="match status" value="1"/>
</dbReference>
<evidence type="ECO:0000256" key="2">
    <source>
        <dbReference type="ARBA" id="ARBA00022670"/>
    </source>
</evidence>
<sequence length="494" mass="55039">MWRLLFLMAPALGFQLNREPPPPAASSRASFDTRWLDVRLNHFDATNTDTFPMRFFFNPREANASNIVIFVGGEWEITPGWVTGGLAYNIAEYTDASLFYTEHRYYGLTRPTNGTSVPELRFLTIDQALADLAQFITYVKSDAFEQGRFRNAKVMLVGCSYAGTMATWMRVQYPHLIDGSFSDSGPLHAQEDFPEYLKVVGDAISSQGGQSCYTTIEEAVSEVTEMLNSTGGRNQVTQIFNTCELLSPANLDIATFHWVALIYPFAALVQGASPGEIPEMCEQLTSGNSTAVERLAAWVRAQHGTPCLETRYLELVDQYTNTSFDSEAATMRAWMYQTCVEYGWYQTTNGGPHQPFGSGVPLEYFLQMCRDFFSPSFDAARLSYGVRRTNLFYGGPSQIPDKVVSVAGQFDPWYPMGPNETHSRPQAPVYFVPDISHCRIIYAVNDSETDSVADVKMRVIRHMNAFAFGTPVPDSAARVVSSVVLLLGVVVSML</sequence>
<dbReference type="InterPro" id="IPR029058">
    <property type="entry name" value="AB_hydrolase_fold"/>
</dbReference>
<dbReference type="GO" id="GO:0008233">
    <property type="term" value="F:peptidase activity"/>
    <property type="evidence" value="ECO:0007669"/>
    <property type="project" value="UniProtKB-KW"/>
</dbReference>
<evidence type="ECO:0000313" key="6">
    <source>
        <dbReference type="EMBL" id="KAL0810256.1"/>
    </source>
</evidence>
<dbReference type="Proteomes" id="UP001549921">
    <property type="component" value="Unassembled WGS sequence"/>
</dbReference>
<dbReference type="Gene3D" id="3.40.50.1820">
    <property type="entry name" value="alpha/beta hydrolase"/>
    <property type="match status" value="1"/>
</dbReference>
<dbReference type="GO" id="GO:0006508">
    <property type="term" value="P:proteolysis"/>
    <property type="evidence" value="ECO:0007669"/>
    <property type="project" value="UniProtKB-KW"/>
</dbReference>
<evidence type="ECO:0000256" key="1">
    <source>
        <dbReference type="ARBA" id="ARBA00011079"/>
    </source>
</evidence>
<comment type="similarity">
    <text evidence="1">Belongs to the peptidase S28 family.</text>
</comment>
<dbReference type="InterPro" id="IPR042269">
    <property type="entry name" value="Ser_carbopepase_S28_SKS"/>
</dbReference>
<name>A0ABD0SC14_LOXSC</name>
<evidence type="ECO:0000256" key="5">
    <source>
        <dbReference type="ARBA" id="ARBA00023180"/>
    </source>
</evidence>
<reference evidence="6 7" key="1">
    <citation type="submission" date="2024-06" db="EMBL/GenBank/DDBJ databases">
        <title>A chromosome-level genome assembly of beet webworm, Loxostege sticticalis.</title>
        <authorList>
            <person name="Zhang Y."/>
        </authorList>
    </citation>
    <scope>NUCLEOTIDE SEQUENCE [LARGE SCALE GENOMIC DNA]</scope>
    <source>
        <strain evidence="6">AQ028</strain>
        <tissue evidence="6">Male pupae</tissue>
    </source>
</reference>
<organism evidence="6 7">
    <name type="scientific">Loxostege sticticalis</name>
    <name type="common">Beet webworm moth</name>
    <dbReference type="NCBI Taxonomy" id="481309"/>
    <lineage>
        <taxon>Eukaryota</taxon>
        <taxon>Metazoa</taxon>
        <taxon>Ecdysozoa</taxon>
        <taxon>Arthropoda</taxon>
        <taxon>Hexapoda</taxon>
        <taxon>Insecta</taxon>
        <taxon>Pterygota</taxon>
        <taxon>Neoptera</taxon>
        <taxon>Endopterygota</taxon>
        <taxon>Lepidoptera</taxon>
        <taxon>Glossata</taxon>
        <taxon>Ditrysia</taxon>
        <taxon>Pyraloidea</taxon>
        <taxon>Crambidae</taxon>
        <taxon>Pyraustinae</taxon>
        <taxon>Loxostege</taxon>
    </lineage>
</organism>
<protein>
    <recommendedName>
        <fullName evidence="8">Serine protease K12H4.7</fullName>
    </recommendedName>
</protein>
<evidence type="ECO:0000256" key="3">
    <source>
        <dbReference type="ARBA" id="ARBA00022729"/>
    </source>
</evidence>
<accession>A0ABD0SC14</accession>
<dbReference type="Pfam" id="PF05577">
    <property type="entry name" value="Peptidase_S28"/>
    <property type="match status" value="1"/>
</dbReference>